<reference evidence="1 2" key="1">
    <citation type="submission" date="2020-11" db="EMBL/GenBank/DDBJ databases">
        <title>Genomic insight of Alicyclobacillus mali FL 18 reveals a new arsenic-resistant strain, with potential in environmental biotechnology.</title>
        <authorList>
            <person name="Fiorentino G."/>
            <person name="Gallo G."/>
            <person name="Aulitto M."/>
        </authorList>
    </citation>
    <scope>NUCLEOTIDE SEQUENCE [LARGE SCALE GENOMIC DNA]</scope>
    <source>
        <strain evidence="1 2">FL 18</strain>
    </source>
</reference>
<proteinExistence type="predicted"/>
<organism evidence="1 2">
    <name type="scientific">Alicyclobacillus mali</name>
    <name type="common">ex Roth et al. 2021</name>
    <dbReference type="NCBI Taxonomy" id="1123961"/>
    <lineage>
        <taxon>Bacteria</taxon>
        <taxon>Bacillati</taxon>
        <taxon>Bacillota</taxon>
        <taxon>Bacilli</taxon>
        <taxon>Bacillales</taxon>
        <taxon>Alicyclobacillaceae</taxon>
        <taxon>Alicyclobacillus</taxon>
    </lineage>
</organism>
<dbReference type="Proteomes" id="UP000642910">
    <property type="component" value="Unassembled WGS sequence"/>
</dbReference>
<dbReference type="Pfam" id="PF12648">
    <property type="entry name" value="TcpE"/>
    <property type="match status" value="1"/>
</dbReference>
<name>A0ABS0F0I7_9BACL</name>
<evidence type="ECO:0000313" key="1">
    <source>
        <dbReference type="EMBL" id="MBF8376800.1"/>
    </source>
</evidence>
<accession>A0ABS0F0I7</accession>
<dbReference type="InterPro" id="IPR025608">
    <property type="entry name" value="TcpE"/>
</dbReference>
<protein>
    <submittedName>
        <fullName evidence="1">Conjugal transfer protein</fullName>
    </submittedName>
</protein>
<dbReference type="EMBL" id="JADPKZ010000028">
    <property type="protein sequence ID" value="MBF8376800.1"/>
    <property type="molecule type" value="Genomic_DNA"/>
</dbReference>
<evidence type="ECO:0000313" key="2">
    <source>
        <dbReference type="Proteomes" id="UP000642910"/>
    </source>
</evidence>
<dbReference type="RefSeq" id="WP_195867049.1">
    <property type="nucleotide sequence ID" value="NZ_JADPKZ010000028.1"/>
</dbReference>
<comment type="caution">
    <text evidence="1">The sequence shown here is derived from an EMBL/GenBank/DDBJ whole genome shotgun (WGS) entry which is preliminary data.</text>
</comment>
<sequence>MPRTYQKLFKQKAVITNIDRKVRLGFRLYWDDLATFAISWVVFAMLDMASPYRIINLFMNRWVAVTLSAGGFTWLARKLDPDGKSLVKYLYGFVAYPFRSHVSDGFVRKPRTLVWRRGRRSVFRVRARAWWTRGDLRLPVRIQLRSPTTWRFENSVHVDVKLRRHQVDFHPVRRMRRPGRYRLVGLRPGTYQVEGRKVTKIDR</sequence>
<keyword evidence="2" id="KW-1185">Reference proteome</keyword>
<gene>
    <name evidence="1" type="ORF">IW967_02795</name>
</gene>